<feature type="transmembrane region" description="Helical" evidence="5">
    <location>
        <begin position="203"/>
        <end position="232"/>
    </location>
</feature>
<dbReference type="EMBL" id="JBHSWG010000001">
    <property type="protein sequence ID" value="MFC6760051.1"/>
    <property type="molecule type" value="Genomic_DNA"/>
</dbReference>
<comment type="subcellular location">
    <subcellularLocation>
        <location evidence="1">Membrane</location>
    </subcellularLocation>
</comment>
<evidence type="ECO:0000313" key="9">
    <source>
        <dbReference type="Proteomes" id="UP001596353"/>
    </source>
</evidence>
<evidence type="ECO:0000256" key="6">
    <source>
        <dbReference type="SAM" id="SignalP"/>
    </source>
</evidence>
<keyword evidence="9" id="KW-1185">Reference proteome</keyword>
<protein>
    <submittedName>
        <fullName evidence="8">Mechanosensitive ion channel family protein</fullName>
    </submittedName>
</protein>
<evidence type="ECO:0000256" key="2">
    <source>
        <dbReference type="ARBA" id="ARBA00022692"/>
    </source>
</evidence>
<name>A0ABW2B493_9RHOB</name>
<dbReference type="PANTHER" id="PTHR30566">
    <property type="entry name" value="YNAI-RELATED MECHANOSENSITIVE ION CHANNEL"/>
    <property type="match status" value="1"/>
</dbReference>
<feature type="transmembrane region" description="Helical" evidence="5">
    <location>
        <begin position="338"/>
        <end position="355"/>
    </location>
</feature>
<dbReference type="Proteomes" id="UP001596353">
    <property type="component" value="Unassembled WGS sequence"/>
</dbReference>
<dbReference type="PANTHER" id="PTHR30566:SF5">
    <property type="entry name" value="MECHANOSENSITIVE ION CHANNEL PROTEIN 1, MITOCHONDRIAL-RELATED"/>
    <property type="match status" value="1"/>
</dbReference>
<keyword evidence="2 5" id="KW-0812">Transmembrane</keyword>
<feature type="signal peptide" evidence="6">
    <location>
        <begin position="1"/>
        <end position="30"/>
    </location>
</feature>
<keyword evidence="4 5" id="KW-0472">Membrane</keyword>
<evidence type="ECO:0000256" key="3">
    <source>
        <dbReference type="ARBA" id="ARBA00022989"/>
    </source>
</evidence>
<feature type="transmembrane region" description="Helical" evidence="5">
    <location>
        <begin position="253"/>
        <end position="278"/>
    </location>
</feature>
<accession>A0ABW2B493</accession>
<sequence>MHQVVLKPFLRTLAAALAACLIWLAPAAIAQEPWFEQDSLNAGMAAPPATLDRATPMAAMETFLYLAEHGHFSVAAHLLDLSDVAPADQQNIGTERARMLSVILERKVVIPWSSLEDRPDGWLSGNSEDNDTGRERRSILIDRMERGGHLVPLRLNRIKAADTKEPVWVFSRQSVDNIPALYALYGPTDLELALPEWLRTPAFWGMFLWEVLFLPLVALAALIVAALAFRILRRLGETARRRGARFLARSLKWPAAVTIFAAIIGTATSRVLVVTGIIDAVVSPLVLISYVVAITLAVVLVIDEVFDRISVSTATELADPQNAHLRAVATTISAARKFVIVIATLAASGVVLSSITAYGTLGISLLASAGALTIVLGFAAREVLGNILASVQIALNRSARIGDQLMFKGHFCTVERIDFTYVQLMIWNGTRLIVPVSTFVSDPFENWSIEEPEMVRPIELTLAHGADVERLRQVFLDLLSYEDPSDVSPMERARVNVTGQDAIGIKVRFELPTANPATFWDVECRLREALLAEAARIERETGARIFPILPPDVTPA</sequence>
<evidence type="ECO:0000256" key="5">
    <source>
        <dbReference type="SAM" id="Phobius"/>
    </source>
</evidence>
<gene>
    <name evidence="8" type="ORF">ACFQFQ_11985</name>
</gene>
<dbReference type="SUPFAM" id="SSF50182">
    <property type="entry name" value="Sm-like ribonucleoproteins"/>
    <property type="match status" value="1"/>
</dbReference>
<comment type="caution">
    <text evidence="8">The sequence shown here is derived from an EMBL/GenBank/DDBJ whole genome shotgun (WGS) entry which is preliminary data.</text>
</comment>
<reference evidence="9" key="1">
    <citation type="journal article" date="2019" name="Int. J. Syst. Evol. Microbiol.">
        <title>The Global Catalogue of Microorganisms (GCM) 10K type strain sequencing project: providing services to taxonomists for standard genome sequencing and annotation.</title>
        <authorList>
            <consortium name="The Broad Institute Genomics Platform"/>
            <consortium name="The Broad Institute Genome Sequencing Center for Infectious Disease"/>
            <person name="Wu L."/>
            <person name="Ma J."/>
        </authorList>
    </citation>
    <scope>NUCLEOTIDE SEQUENCE [LARGE SCALE GENOMIC DNA]</scope>
    <source>
        <strain evidence="9">CCUG 66188</strain>
    </source>
</reference>
<dbReference type="Pfam" id="PF00924">
    <property type="entry name" value="MS_channel_2nd"/>
    <property type="match status" value="1"/>
</dbReference>
<evidence type="ECO:0000256" key="1">
    <source>
        <dbReference type="ARBA" id="ARBA00004370"/>
    </source>
</evidence>
<dbReference type="Gene3D" id="1.10.287.1260">
    <property type="match status" value="1"/>
</dbReference>
<keyword evidence="3 5" id="KW-1133">Transmembrane helix</keyword>
<dbReference type="InterPro" id="IPR023408">
    <property type="entry name" value="MscS_beta-dom_sf"/>
</dbReference>
<dbReference type="Gene3D" id="2.30.30.60">
    <property type="match status" value="1"/>
</dbReference>
<dbReference type="InterPro" id="IPR006685">
    <property type="entry name" value="MscS_channel_2nd"/>
</dbReference>
<evidence type="ECO:0000313" key="8">
    <source>
        <dbReference type="EMBL" id="MFC6760051.1"/>
    </source>
</evidence>
<feature type="chain" id="PRO_5046596656" evidence="6">
    <location>
        <begin position="31"/>
        <end position="556"/>
    </location>
</feature>
<organism evidence="8 9">
    <name type="scientific">Sulfitobacter porphyrae</name>
    <dbReference type="NCBI Taxonomy" id="1246864"/>
    <lineage>
        <taxon>Bacteria</taxon>
        <taxon>Pseudomonadati</taxon>
        <taxon>Pseudomonadota</taxon>
        <taxon>Alphaproteobacteria</taxon>
        <taxon>Rhodobacterales</taxon>
        <taxon>Roseobacteraceae</taxon>
        <taxon>Sulfitobacter</taxon>
    </lineage>
</organism>
<evidence type="ECO:0000259" key="7">
    <source>
        <dbReference type="Pfam" id="PF00924"/>
    </source>
</evidence>
<feature type="transmembrane region" description="Helical" evidence="5">
    <location>
        <begin position="284"/>
        <end position="302"/>
    </location>
</feature>
<dbReference type="InterPro" id="IPR010920">
    <property type="entry name" value="LSM_dom_sf"/>
</dbReference>
<proteinExistence type="predicted"/>
<keyword evidence="6" id="KW-0732">Signal</keyword>
<evidence type="ECO:0000256" key="4">
    <source>
        <dbReference type="ARBA" id="ARBA00023136"/>
    </source>
</evidence>
<feature type="domain" description="Mechanosensitive ion channel MscS" evidence="7">
    <location>
        <begin position="383"/>
        <end position="448"/>
    </location>
</feature>